<dbReference type="PANTHER" id="PTHR10430">
    <property type="entry name" value="PEROXIREDOXIN"/>
    <property type="match status" value="1"/>
</dbReference>
<keyword evidence="4 7" id="KW-0560">Oxidoreductase</keyword>
<evidence type="ECO:0000313" key="9">
    <source>
        <dbReference type="EMBL" id="KAJ5303492.1"/>
    </source>
</evidence>
<evidence type="ECO:0000313" key="10">
    <source>
        <dbReference type="Proteomes" id="UP001147746"/>
    </source>
</evidence>
<keyword evidence="3 7" id="KW-0049">Antioxidant</keyword>
<feature type="active site" description="Cysteine sulfenic acid (-SOH) intermediate" evidence="6">
    <location>
        <position position="72"/>
    </location>
</feature>
<accession>A0A9W9U0N6</accession>
<name>A0A9W9U0N6_9EURO</name>
<evidence type="ECO:0000256" key="5">
    <source>
        <dbReference type="ARBA" id="ARBA00023284"/>
    </source>
</evidence>
<dbReference type="Pfam" id="PF08534">
    <property type="entry name" value="Redoxin"/>
    <property type="match status" value="1"/>
</dbReference>
<comment type="similarity">
    <text evidence="1 7">Belongs to the peroxiredoxin family. Prx5 subfamily.</text>
</comment>
<dbReference type="GO" id="GO:0034599">
    <property type="term" value="P:cellular response to oxidative stress"/>
    <property type="evidence" value="ECO:0007669"/>
    <property type="project" value="InterPro"/>
</dbReference>
<evidence type="ECO:0000256" key="1">
    <source>
        <dbReference type="ARBA" id="ARBA00010505"/>
    </source>
</evidence>
<dbReference type="InterPro" id="IPR013740">
    <property type="entry name" value="Redoxin"/>
</dbReference>
<dbReference type="Gene3D" id="3.40.30.10">
    <property type="entry name" value="Glutaredoxin"/>
    <property type="match status" value="1"/>
</dbReference>
<feature type="domain" description="Redoxin" evidence="8">
    <location>
        <begin position="30"/>
        <end position="180"/>
    </location>
</feature>
<evidence type="ECO:0000256" key="4">
    <source>
        <dbReference type="ARBA" id="ARBA00023002"/>
    </source>
</evidence>
<dbReference type="GO" id="GO:0008379">
    <property type="term" value="F:thioredoxin peroxidase activity"/>
    <property type="evidence" value="ECO:0007669"/>
    <property type="project" value="InterPro"/>
</dbReference>
<dbReference type="GO" id="GO:0005829">
    <property type="term" value="C:cytosol"/>
    <property type="evidence" value="ECO:0007669"/>
    <property type="project" value="TreeGrafter"/>
</dbReference>
<dbReference type="GO" id="GO:0042744">
    <property type="term" value="P:hydrogen peroxide catabolic process"/>
    <property type="evidence" value="ECO:0007669"/>
    <property type="project" value="TreeGrafter"/>
</dbReference>
<dbReference type="InterPro" id="IPR037944">
    <property type="entry name" value="PRX5-like"/>
</dbReference>
<evidence type="ECO:0000256" key="3">
    <source>
        <dbReference type="ARBA" id="ARBA00022862"/>
    </source>
</evidence>
<evidence type="ECO:0000256" key="6">
    <source>
        <dbReference type="PIRSR" id="PIRSR637944-1"/>
    </source>
</evidence>
<comment type="caution">
    <text evidence="9">The sequence shown here is derived from an EMBL/GenBank/DDBJ whole genome shotgun (WGS) entry which is preliminary data.</text>
</comment>
<evidence type="ECO:0000256" key="2">
    <source>
        <dbReference type="ARBA" id="ARBA00022559"/>
    </source>
</evidence>
<gene>
    <name evidence="9" type="ORF">N7476_010291</name>
</gene>
<keyword evidence="5 7" id="KW-0676">Redox-active center</keyword>
<dbReference type="Proteomes" id="UP001147746">
    <property type="component" value="Unassembled WGS sequence"/>
</dbReference>
<comment type="function">
    <text evidence="7">Thiol-specific peroxidase that catalyzes the reduction of hydrogen peroxide and organic hydroperoxides to water and alcohols, respectively. Plays a role in cell protection against oxidative stress by detoxifying peroxides.</text>
</comment>
<protein>
    <submittedName>
        <fullName evidence="9">Redoxin</fullName>
    </submittedName>
</protein>
<sequence>MFAARRLATSLPRARPQAALFHSTAPAFVQKGDSIPSLDLVENSPGNKVNLANELKGKGVIIGVPAAFSPACSGSHIPGYINHPKLKEAGQVFVVAVNDPFVTKAWATSLDPTGKSGVRFLGDPSGEFTKALDLSFESSAIFGNDRSKRYALLVENGKVKEAFVEPDNIGLNVSAAEKVLG</sequence>
<dbReference type="InterPro" id="IPR036249">
    <property type="entry name" value="Thioredoxin-like_sf"/>
</dbReference>
<dbReference type="EMBL" id="JAPZBO010000009">
    <property type="protein sequence ID" value="KAJ5303492.1"/>
    <property type="molecule type" value="Genomic_DNA"/>
</dbReference>
<reference evidence="9" key="2">
    <citation type="journal article" date="2023" name="IMA Fungus">
        <title>Comparative genomic study of the Penicillium genus elucidates a diverse pangenome and 15 lateral gene transfer events.</title>
        <authorList>
            <person name="Petersen C."/>
            <person name="Sorensen T."/>
            <person name="Nielsen M.R."/>
            <person name="Sondergaard T.E."/>
            <person name="Sorensen J.L."/>
            <person name="Fitzpatrick D.A."/>
            <person name="Frisvad J.C."/>
            <person name="Nielsen K.L."/>
        </authorList>
    </citation>
    <scope>NUCLEOTIDE SEQUENCE</scope>
    <source>
        <strain evidence="9">IBT 21472</strain>
    </source>
</reference>
<keyword evidence="2 7" id="KW-0575">Peroxidase</keyword>
<keyword evidence="10" id="KW-1185">Reference proteome</keyword>
<dbReference type="GO" id="GO:0005739">
    <property type="term" value="C:mitochondrion"/>
    <property type="evidence" value="ECO:0007669"/>
    <property type="project" value="TreeGrafter"/>
</dbReference>
<dbReference type="GO" id="GO:0005777">
    <property type="term" value="C:peroxisome"/>
    <property type="evidence" value="ECO:0007669"/>
    <property type="project" value="TreeGrafter"/>
</dbReference>
<organism evidence="9 10">
    <name type="scientific">Penicillium atrosanguineum</name>
    <dbReference type="NCBI Taxonomy" id="1132637"/>
    <lineage>
        <taxon>Eukaryota</taxon>
        <taxon>Fungi</taxon>
        <taxon>Dikarya</taxon>
        <taxon>Ascomycota</taxon>
        <taxon>Pezizomycotina</taxon>
        <taxon>Eurotiomycetes</taxon>
        <taxon>Eurotiomycetidae</taxon>
        <taxon>Eurotiales</taxon>
        <taxon>Aspergillaceae</taxon>
        <taxon>Penicillium</taxon>
    </lineage>
</organism>
<dbReference type="SUPFAM" id="SSF52833">
    <property type="entry name" value="Thioredoxin-like"/>
    <property type="match status" value="1"/>
</dbReference>
<reference evidence="9" key="1">
    <citation type="submission" date="2022-12" db="EMBL/GenBank/DDBJ databases">
        <authorList>
            <person name="Petersen C."/>
        </authorList>
    </citation>
    <scope>NUCLEOTIDE SEQUENCE</scope>
    <source>
        <strain evidence="9">IBT 21472</strain>
    </source>
</reference>
<dbReference type="FunFam" id="3.40.30.10:FF:000159">
    <property type="entry name" value="Peroxiredoxin"/>
    <property type="match status" value="1"/>
</dbReference>
<proteinExistence type="inferred from homology"/>
<dbReference type="GO" id="GO:0045454">
    <property type="term" value="P:cell redox homeostasis"/>
    <property type="evidence" value="ECO:0007669"/>
    <property type="project" value="TreeGrafter"/>
</dbReference>
<dbReference type="PANTHER" id="PTHR10430:SF39">
    <property type="entry name" value="PEROXISOMAL MEMBRANE ASSOCIATED PROTEIN 20"/>
    <property type="match status" value="1"/>
</dbReference>
<dbReference type="OrthoDB" id="1882547at2759"/>
<evidence type="ECO:0000259" key="8">
    <source>
        <dbReference type="Pfam" id="PF08534"/>
    </source>
</evidence>
<dbReference type="AlphaFoldDB" id="A0A9W9U0N6"/>
<dbReference type="CDD" id="cd03013">
    <property type="entry name" value="PRX5_like"/>
    <property type="match status" value="1"/>
</dbReference>
<evidence type="ECO:0000256" key="7">
    <source>
        <dbReference type="RuleBase" id="RU366011"/>
    </source>
</evidence>